<evidence type="ECO:0000313" key="1">
    <source>
        <dbReference type="Proteomes" id="UP000887579"/>
    </source>
</evidence>
<evidence type="ECO:0000313" key="2">
    <source>
        <dbReference type="WBParaSite" id="ES5_v2.g30568.t1"/>
    </source>
</evidence>
<protein>
    <submittedName>
        <fullName evidence="2">Uncharacterized protein</fullName>
    </submittedName>
</protein>
<accession>A0AC34GLV4</accession>
<reference evidence="2" key="1">
    <citation type="submission" date="2022-11" db="UniProtKB">
        <authorList>
            <consortium name="WormBaseParasite"/>
        </authorList>
    </citation>
    <scope>IDENTIFICATION</scope>
</reference>
<organism evidence="1 2">
    <name type="scientific">Panagrolaimus sp. ES5</name>
    <dbReference type="NCBI Taxonomy" id="591445"/>
    <lineage>
        <taxon>Eukaryota</taxon>
        <taxon>Metazoa</taxon>
        <taxon>Ecdysozoa</taxon>
        <taxon>Nematoda</taxon>
        <taxon>Chromadorea</taxon>
        <taxon>Rhabditida</taxon>
        <taxon>Tylenchina</taxon>
        <taxon>Panagrolaimomorpha</taxon>
        <taxon>Panagrolaimoidea</taxon>
        <taxon>Panagrolaimidae</taxon>
        <taxon>Panagrolaimus</taxon>
    </lineage>
</organism>
<sequence length="162" mass="18549">MNPSTHRLELRRRRLLSLQAWAKKEQSAKEMLYSKTKDLQFLTLSGFVDNTFKENLDKSNPSSNRVKSSMISNEVDILHPELTVEPEKPKHGVRLSDIEFTHGHWCFDTPGTVSREQVLDLYTLDELITLVPRKLIIPRFAVIKPGQSLLFGGTARLDFLST</sequence>
<name>A0AC34GLV4_9BILA</name>
<dbReference type="WBParaSite" id="ES5_v2.g30568.t1">
    <property type="protein sequence ID" value="ES5_v2.g30568.t1"/>
    <property type="gene ID" value="ES5_v2.g30568"/>
</dbReference>
<dbReference type="Proteomes" id="UP000887579">
    <property type="component" value="Unplaced"/>
</dbReference>
<proteinExistence type="predicted"/>